<keyword evidence="8" id="KW-0175">Coiled coil</keyword>
<keyword evidence="3" id="KW-0813">Transport</keyword>
<dbReference type="STRING" id="751945.Theos_1419"/>
<dbReference type="GO" id="GO:0015562">
    <property type="term" value="F:efflux transmembrane transporter activity"/>
    <property type="evidence" value="ECO:0007669"/>
    <property type="project" value="InterPro"/>
</dbReference>
<comment type="similarity">
    <text evidence="2">Belongs to the outer membrane factor (OMF) (TC 1.B.17) family.</text>
</comment>
<dbReference type="PANTHER" id="PTHR30026:SF20">
    <property type="entry name" value="OUTER MEMBRANE PROTEIN TOLC"/>
    <property type="match status" value="1"/>
</dbReference>
<dbReference type="GO" id="GO:1990281">
    <property type="term" value="C:efflux pump complex"/>
    <property type="evidence" value="ECO:0007669"/>
    <property type="project" value="TreeGrafter"/>
</dbReference>
<dbReference type="InterPro" id="IPR003423">
    <property type="entry name" value="OMP_efflux"/>
</dbReference>
<evidence type="ECO:0000256" key="8">
    <source>
        <dbReference type="SAM" id="Coils"/>
    </source>
</evidence>
<evidence type="ECO:0000256" key="5">
    <source>
        <dbReference type="ARBA" id="ARBA00022692"/>
    </source>
</evidence>
<dbReference type="HOGENOM" id="CLU_868593_0_0_0"/>
<evidence type="ECO:0000313" key="9">
    <source>
        <dbReference type="EMBL" id="AFV76451.1"/>
    </source>
</evidence>
<keyword evidence="7" id="KW-0998">Cell outer membrane</keyword>
<evidence type="ECO:0000256" key="4">
    <source>
        <dbReference type="ARBA" id="ARBA00022452"/>
    </source>
</evidence>
<comment type="subcellular location">
    <subcellularLocation>
        <location evidence="1">Cell outer membrane</location>
    </subcellularLocation>
</comment>
<keyword evidence="6" id="KW-0472">Membrane</keyword>
<feature type="coiled-coil region" evidence="8">
    <location>
        <begin position="218"/>
        <end position="306"/>
    </location>
</feature>
<dbReference type="GO" id="GO:0015288">
    <property type="term" value="F:porin activity"/>
    <property type="evidence" value="ECO:0007669"/>
    <property type="project" value="TreeGrafter"/>
</dbReference>
<dbReference type="AlphaFoldDB" id="K7QVD1"/>
<evidence type="ECO:0000256" key="7">
    <source>
        <dbReference type="ARBA" id="ARBA00023237"/>
    </source>
</evidence>
<organism evidence="9 10">
    <name type="scientific">Thermus oshimai JL-2</name>
    <dbReference type="NCBI Taxonomy" id="751945"/>
    <lineage>
        <taxon>Bacteria</taxon>
        <taxon>Thermotogati</taxon>
        <taxon>Deinococcota</taxon>
        <taxon>Deinococci</taxon>
        <taxon>Thermales</taxon>
        <taxon>Thermaceae</taxon>
        <taxon>Thermus</taxon>
    </lineage>
</organism>
<reference evidence="9 10" key="1">
    <citation type="journal article" date="2013" name="Genome Announc.">
        <title>Whole Genome Sequencing of Thermus oshimai JL-2 and Thermus thermophilus JL-18, Incomplete Denitrifiers from the United States Great Basin.</title>
        <authorList>
            <person name="Murugapiran S.K."/>
            <person name="Huntemann M."/>
            <person name="Wei C.L."/>
            <person name="Han J."/>
            <person name="Detter J.C."/>
            <person name="Han C.S."/>
            <person name="Erkkila T.H."/>
            <person name="Teshima H."/>
            <person name="Chen A."/>
            <person name="Kyrpides N."/>
            <person name="Mavrommatis K."/>
            <person name="Markowitz V."/>
            <person name="Szeto E."/>
            <person name="Ivanova N."/>
            <person name="Pagani I."/>
            <person name="Lam J."/>
            <person name="McDonald A.I."/>
            <person name="Dodsworth J.A."/>
            <person name="Pati A."/>
            <person name="Goodwin L."/>
            <person name="Peters L."/>
            <person name="Pitluck S."/>
            <person name="Woyke T."/>
            <person name="Hedlund B.P."/>
        </authorList>
    </citation>
    <scope>NUCLEOTIDE SEQUENCE</scope>
    <source>
        <strain evidence="9 10">JL-2</strain>
    </source>
</reference>
<dbReference type="InterPro" id="IPR051906">
    <property type="entry name" value="TolC-like"/>
</dbReference>
<dbReference type="Proteomes" id="UP000000211">
    <property type="component" value="Chromosome"/>
</dbReference>
<evidence type="ECO:0000313" key="10">
    <source>
        <dbReference type="Proteomes" id="UP000000211"/>
    </source>
</evidence>
<dbReference type="GO" id="GO:0009279">
    <property type="term" value="C:cell outer membrane"/>
    <property type="evidence" value="ECO:0007669"/>
    <property type="project" value="UniProtKB-SubCell"/>
</dbReference>
<dbReference type="PATRIC" id="fig|751945.3.peg.1402"/>
<evidence type="ECO:0000256" key="3">
    <source>
        <dbReference type="ARBA" id="ARBA00022448"/>
    </source>
</evidence>
<dbReference type="Pfam" id="PF02321">
    <property type="entry name" value="OEP"/>
    <property type="match status" value="1"/>
</dbReference>
<protein>
    <submittedName>
        <fullName evidence="9">Outer membrane protein</fullName>
    </submittedName>
</protein>
<proteinExistence type="inferred from homology"/>
<name>K7QVD1_THEOS</name>
<dbReference type="KEGG" id="tos:Theos_1419"/>
<sequence length="320" mass="35385">MRKLLALPFLALALAQPLPEALKKAPELPTVVTARLEYETRAKDLERTLQDPLRTPLAELQARQALALAEARLNRALAQGEESIASAYTGVLEAEAQVRLAQKALEVAELGLKATEIRLRGGGATAIDLLEAQNRLLEARKNLELAERGRESALAQLKNLLGDWKVEPLKALPPLPQEGVVEELLKAHADLLQLRNTLELLRFQRGLLDESFTPKKDIEALEDQLSTVAKNLENLERSLRVGLSARHRQLAPLLQAVRSAEEALKLAQERYAAEEKRFRAGLSSQLALLQQELGLLQAELSLAQARGTYLKAYYGLMASR</sequence>
<keyword evidence="10" id="KW-1185">Reference proteome</keyword>
<evidence type="ECO:0000256" key="2">
    <source>
        <dbReference type="ARBA" id="ARBA00007613"/>
    </source>
</evidence>
<evidence type="ECO:0000256" key="1">
    <source>
        <dbReference type="ARBA" id="ARBA00004442"/>
    </source>
</evidence>
<dbReference type="EMBL" id="CP003249">
    <property type="protein sequence ID" value="AFV76451.1"/>
    <property type="molecule type" value="Genomic_DNA"/>
</dbReference>
<keyword evidence="5" id="KW-0812">Transmembrane</keyword>
<dbReference type="eggNOG" id="COG1538">
    <property type="taxonomic scope" value="Bacteria"/>
</dbReference>
<keyword evidence="4" id="KW-1134">Transmembrane beta strand</keyword>
<evidence type="ECO:0000256" key="6">
    <source>
        <dbReference type="ARBA" id="ARBA00023136"/>
    </source>
</evidence>
<gene>
    <name evidence="9" type="ORF">Theos_1419</name>
</gene>
<feature type="coiled-coil region" evidence="8">
    <location>
        <begin position="127"/>
        <end position="156"/>
    </location>
</feature>
<dbReference type="SUPFAM" id="SSF56954">
    <property type="entry name" value="Outer membrane efflux proteins (OEP)"/>
    <property type="match status" value="1"/>
</dbReference>
<dbReference type="PANTHER" id="PTHR30026">
    <property type="entry name" value="OUTER MEMBRANE PROTEIN TOLC"/>
    <property type="match status" value="1"/>
</dbReference>
<dbReference type="OrthoDB" id="32244at2"/>
<dbReference type="Gene3D" id="1.20.1600.10">
    <property type="entry name" value="Outer membrane efflux proteins (OEP)"/>
    <property type="match status" value="2"/>
</dbReference>
<accession>K7QVD1</accession>
<dbReference type="RefSeq" id="WP_016329637.1">
    <property type="nucleotide sequence ID" value="NC_019386.1"/>
</dbReference>